<comment type="caution">
    <text evidence="2">The sequence shown here is derived from an EMBL/GenBank/DDBJ whole genome shotgun (WGS) entry which is preliminary data.</text>
</comment>
<feature type="region of interest" description="Disordered" evidence="1">
    <location>
        <begin position="1"/>
        <end position="31"/>
    </location>
</feature>
<dbReference type="EMBL" id="CAJMXA010001560">
    <property type="protein sequence ID" value="CAE6463420.1"/>
    <property type="molecule type" value="Genomic_DNA"/>
</dbReference>
<dbReference type="AlphaFoldDB" id="A0A8H3BQ88"/>
<proteinExistence type="predicted"/>
<accession>A0A8H3BQ88</accession>
<protein>
    <recommendedName>
        <fullName evidence="4">BTB domain-containing protein</fullName>
    </recommendedName>
</protein>
<feature type="region of interest" description="Disordered" evidence="1">
    <location>
        <begin position="231"/>
        <end position="250"/>
    </location>
</feature>
<organism evidence="2 3">
    <name type="scientific">Rhizoctonia solani</name>
    <dbReference type="NCBI Taxonomy" id="456999"/>
    <lineage>
        <taxon>Eukaryota</taxon>
        <taxon>Fungi</taxon>
        <taxon>Dikarya</taxon>
        <taxon>Basidiomycota</taxon>
        <taxon>Agaricomycotina</taxon>
        <taxon>Agaricomycetes</taxon>
        <taxon>Cantharellales</taxon>
        <taxon>Ceratobasidiaceae</taxon>
        <taxon>Rhizoctonia</taxon>
    </lineage>
</organism>
<name>A0A8H3BQ88_9AGAM</name>
<dbReference type="Proteomes" id="UP000663853">
    <property type="component" value="Unassembled WGS sequence"/>
</dbReference>
<gene>
    <name evidence="2" type="ORF">RDB_LOCUS64498</name>
</gene>
<reference evidence="2" key="1">
    <citation type="submission" date="2021-01" db="EMBL/GenBank/DDBJ databases">
        <authorList>
            <person name="Kaushik A."/>
        </authorList>
    </citation>
    <scope>NUCLEOTIDE SEQUENCE</scope>
    <source>
        <strain evidence="2">AG6-10EEA</strain>
    </source>
</reference>
<sequence length="349" mass="38463">MRSNDVSYDNPLTPDSDSGNEPEIATSVSGTTGPYDFVFDREDGDVELQMNNTLFKTRKYVLNKFGALEKLVRDASTGQFSASGPTQIPRVVVQCDAQLIGDFNNMTKILYASVIEGPFEFDTATLISALRVATVYRYDALRQFSISKLERTELSAIQRIKIAQELDVAHWIEPAFEELANRVEPIQPDEARILGIDALLLVANMREERRVRGSGGIVVALGTDTTLMGSRTQEVPRAGPATEDLSDTEEDDLYCLPDPDDDLLGEKAKTRFIGIPVPALRIHVPSKSRRQRLEVNFPDCTCTNPGVGDCVACRIPPCLFKVLRSLQAQQMIHSDEILALQGTVSILGG</sequence>
<evidence type="ECO:0008006" key="4">
    <source>
        <dbReference type="Google" id="ProtNLM"/>
    </source>
</evidence>
<evidence type="ECO:0000313" key="2">
    <source>
        <dbReference type="EMBL" id="CAE6463420.1"/>
    </source>
</evidence>
<evidence type="ECO:0000313" key="3">
    <source>
        <dbReference type="Proteomes" id="UP000663853"/>
    </source>
</evidence>
<evidence type="ECO:0000256" key="1">
    <source>
        <dbReference type="SAM" id="MobiDB-lite"/>
    </source>
</evidence>